<dbReference type="InterPro" id="IPR036259">
    <property type="entry name" value="MFS_trans_sf"/>
</dbReference>
<proteinExistence type="inferred from homology"/>
<comment type="similarity">
    <text evidence="2">Belongs to the major facilitator superfamily. Monocarboxylate porter (TC 2.A.1.13) family.</text>
</comment>
<keyword evidence="3" id="KW-1133">Transmembrane helix</keyword>
<comment type="caution">
    <text evidence="4">The sequence shown here is derived from an EMBL/GenBank/DDBJ whole genome shotgun (WGS) entry which is preliminary data.</text>
</comment>
<protein>
    <submittedName>
        <fullName evidence="4">MFS general substrate transporter</fullName>
    </submittedName>
</protein>
<dbReference type="PANTHER" id="PTHR11360">
    <property type="entry name" value="MONOCARBOXYLATE TRANSPORTER"/>
    <property type="match status" value="1"/>
</dbReference>
<evidence type="ECO:0000313" key="4">
    <source>
        <dbReference type="EMBL" id="KAJ4465649.1"/>
    </source>
</evidence>
<dbReference type="GO" id="GO:0016020">
    <property type="term" value="C:membrane"/>
    <property type="evidence" value="ECO:0007669"/>
    <property type="project" value="UniProtKB-SubCell"/>
</dbReference>
<name>A0A9W8ZSG2_9AGAR</name>
<dbReference type="SUPFAM" id="SSF103473">
    <property type="entry name" value="MFS general substrate transporter"/>
    <property type="match status" value="1"/>
</dbReference>
<feature type="transmembrane region" description="Helical" evidence="3">
    <location>
        <begin position="134"/>
        <end position="160"/>
    </location>
</feature>
<dbReference type="Gene3D" id="1.20.1250.20">
    <property type="entry name" value="MFS general substrate transporter like domains"/>
    <property type="match status" value="1"/>
</dbReference>
<keyword evidence="3" id="KW-0812">Transmembrane</keyword>
<dbReference type="Proteomes" id="UP001150238">
    <property type="component" value="Unassembled WGS sequence"/>
</dbReference>
<dbReference type="EMBL" id="JANVFS010000049">
    <property type="protein sequence ID" value="KAJ4465649.1"/>
    <property type="molecule type" value="Genomic_DNA"/>
</dbReference>
<feature type="transmembrane region" description="Helical" evidence="3">
    <location>
        <begin position="305"/>
        <end position="325"/>
    </location>
</feature>
<feature type="transmembrane region" description="Helical" evidence="3">
    <location>
        <begin position="172"/>
        <end position="197"/>
    </location>
</feature>
<dbReference type="InterPro" id="IPR011701">
    <property type="entry name" value="MFS"/>
</dbReference>
<dbReference type="Pfam" id="PF07690">
    <property type="entry name" value="MFS_1"/>
    <property type="match status" value="1"/>
</dbReference>
<feature type="transmembrane region" description="Helical" evidence="3">
    <location>
        <begin position="369"/>
        <end position="387"/>
    </location>
</feature>
<feature type="transmembrane region" description="Helical" evidence="3">
    <location>
        <begin position="42"/>
        <end position="66"/>
    </location>
</feature>
<feature type="transmembrane region" description="Helical" evidence="3">
    <location>
        <begin position="331"/>
        <end position="357"/>
    </location>
</feature>
<feature type="transmembrane region" description="Helical" evidence="3">
    <location>
        <begin position="109"/>
        <end position="128"/>
    </location>
</feature>
<feature type="transmembrane region" description="Helical" evidence="3">
    <location>
        <begin position="399"/>
        <end position="421"/>
    </location>
</feature>
<dbReference type="GO" id="GO:0022857">
    <property type="term" value="F:transmembrane transporter activity"/>
    <property type="evidence" value="ECO:0007669"/>
    <property type="project" value="InterPro"/>
</dbReference>
<feature type="transmembrane region" description="Helical" evidence="3">
    <location>
        <begin position="203"/>
        <end position="221"/>
    </location>
</feature>
<evidence type="ECO:0000256" key="3">
    <source>
        <dbReference type="SAM" id="Phobius"/>
    </source>
</evidence>
<comment type="subcellular location">
    <subcellularLocation>
        <location evidence="1">Membrane</location>
        <topology evidence="1">Multi-pass membrane protein</topology>
    </subcellularLocation>
</comment>
<gene>
    <name evidence="4" type="ORF">C8J55DRAFT_248080</name>
</gene>
<feature type="transmembrane region" description="Helical" evidence="3">
    <location>
        <begin position="242"/>
        <end position="262"/>
    </location>
</feature>
<keyword evidence="3" id="KW-0472">Membrane</keyword>
<dbReference type="PANTHER" id="PTHR11360:SF319">
    <property type="entry name" value="MAJOR FACILITATOR SUPERFAMILY (MFS) PROFILE DOMAIN-CONTAINING PROTEIN"/>
    <property type="match status" value="1"/>
</dbReference>
<evidence type="ECO:0000256" key="2">
    <source>
        <dbReference type="ARBA" id="ARBA00006727"/>
    </source>
</evidence>
<dbReference type="InterPro" id="IPR050327">
    <property type="entry name" value="Proton-linked_MCT"/>
</dbReference>
<accession>A0A9W8ZSG2</accession>
<evidence type="ECO:0000256" key="1">
    <source>
        <dbReference type="ARBA" id="ARBA00004141"/>
    </source>
</evidence>
<reference evidence="4" key="2">
    <citation type="journal article" date="2023" name="Proc. Natl. Acad. Sci. U.S.A.">
        <title>A global phylogenomic analysis of the shiitake genus Lentinula.</title>
        <authorList>
            <person name="Sierra-Patev S."/>
            <person name="Min B."/>
            <person name="Naranjo-Ortiz M."/>
            <person name="Looney B."/>
            <person name="Konkel Z."/>
            <person name="Slot J.C."/>
            <person name="Sakamoto Y."/>
            <person name="Steenwyk J.L."/>
            <person name="Rokas A."/>
            <person name="Carro J."/>
            <person name="Camarero S."/>
            <person name="Ferreira P."/>
            <person name="Molpeceres G."/>
            <person name="Ruiz-Duenas F.J."/>
            <person name="Serrano A."/>
            <person name="Henrissat B."/>
            <person name="Drula E."/>
            <person name="Hughes K.W."/>
            <person name="Mata J.L."/>
            <person name="Ishikawa N.K."/>
            <person name="Vargas-Isla R."/>
            <person name="Ushijima S."/>
            <person name="Smith C.A."/>
            <person name="Donoghue J."/>
            <person name="Ahrendt S."/>
            <person name="Andreopoulos W."/>
            <person name="He G."/>
            <person name="LaButti K."/>
            <person name="Lipzen A."/>
            <person name="Ng V."/>
            <person name="Riley R."/>
            <person name="Sandor L."/>
            <person name="Barry K."/>
            <person name="Martinez A.T."/>
            <person name="Xiao Y."/>
            <person name="Gibbons J.G."/>
            <person name="Terashima K."/>
            <person name="Grigoriev I.V."/>
            <person name="Hibbett D."/>
        </authorList>
    </citation>
    <scope>NUCLEOTIDE SEQUENCE</scope>
    <source>
        <strain evidence="4">Sp2 HRB7682 ss15</strain>
    </source>
</reference>
<sequence length="431" mass="46169">MVLTSPSSTSTLSIAETSIVTGKHSSSTLPTDNDSPDDCPRAWIVLFGAVCIAFTTSGYTSTWGVFQAHYEQSVLKDTSPSSIAWIGSIQQSCLYIPTLIFTRLLDMGYFRSMLTSASLIFVSATFLVAQCRTYWQFILCQGILTGITAGIFTGPVTAILSQWFIRRRGLALGLYAAGSSMGGTVLPITARALIPLIGFPWTMRVLAAIILFGLVMGNLTIKQRKSSLLVKGHLFEFSPMRSRIFLLYCSASFSIYLGYYTFTTYIATSAISNGVPVSFSFYLVAICNACSGLSRLTSGSIADRLGAINLMVPATCLSAAIYYIWPFSHSQVGFILLSVFYGISIGPFASLVSSPVLDLGDRNQSGQRIGILMSLVGVAMLAGAPISGAVNTSQGPVSMGLFAGSMMLFGAILMATVRLYVSTVNLNNPNQ</sequence>
<evidence type="ECO:0000313" key="5">
    <source>
        <dbReference type="Proteomes" id="UP001150238"/>
    </source>
</evidence>
<reference evidence="4" key="1">
    <citation type="submission" date="2022-08" db="EMBL/GenBank/DDBJ databases">
        <authorList>
            <consortium name="DOE Joint Genome Institute"/>
            <person name="Min B."/>
            <person name="Riley R."/>
            <person name="Sierra-Patev S."/>
            <person name="Naranjo-Ortiz M."/>
            <person name="Looney B."/>
            <person name="Konkel Z."/>
            <person name="Slot J.C."/>
            <person name="Sakamoto Y."/>
            <person name="Steenwyk J.L."/>
            <person name="Rokas A."/>
            <person name="Carro J."/>
            <person name="Camarero S."/>
            <person name="Ferreira P."/>
            <person name="Molpeceres G."/>
            <person name="Ruiz-Duenas F.J."/>
            <person name="Serrano A."/>
            <person name="Henrissat B."/>
            <person name="Drula E."/>
            <person name="Hughes K.W."/>
            <person name="Mata J.L."/>
            <person name="Ishikawa N.K."/>
            <person name="Vargas-Isla R."/>
            <person name="Ushijima S."/>
            <person name="Smith C.A."/>
            <person name="Ahrendt S."/>
            <person name="Andreopoulos W."/>
            <person name="He G."/>
            <person name="Labutti K."/>
            <person name="Lipzen A."/>
            <person name="Ng V."/>
            <person name="Sandor L."/>
            <person name="Barry K."/>
            <person name="Martinez A.T."/>
            <person name="Xiao Y."/>
            <person name="Gibbons J.G."/>
            <person name="Terashima K."/>
            <person name="Hibbett D.S."/>
            <person name="Grigoriev I.V."/>
        </authorList>
    </citation>
    <scope>NUCLEOTIDE SEQUENCE</scope>
    <source>
        <strain evidence="4">Sp2 HRB7682 ss15</strain>
    </source>
</reference>
<dbReference type="AlphaFoldDB" id="A0A9W8ZSG2"/>
<organism evidence="4 5">
    <name type="scientific">Lentinula lateritia</name>
    <dbReference type="NCBI Taxonomy" id="40482"/>
    <lineage>
        <taxon>Eukaryota</taxon>
        <taxon>Fungi</taxon>
        <taxon>Dikarya</taxon>
        <taxon>Basidiomycota</taxon>
        <taxon>Agaricomycotina</taxon>
        <taxon>Agaricomycetes</taxon>
        <taxon>Agaricomycetidae</taxon>
        <taxon>Agaricales</taxon>
        <taxon>Marasmiineae</taxon>
        <taxon>Omphalotaceae</taxon>
        <taxon>Lentinula</taxon>
    </lineage>
</organism>
<feature type="transmembrane region" description="Helical" evidence="3">
    <location>
        <begin position="274"/>
        <end position="293"/>
    </location>
</feature>